<dbReference type="InterPro" id="IPR016024">
    <property type="entry name" value="ARM-type_fold"/>
</dbReference>
<dbReference type="EMBL" id="BTSX01000005">
    <property type="protein sequence ID" value="GMT01390.1"/>
    <property type="molecule type" value="Genomic_DNA"/>
</dbReference>
<comment type="caution">
    <text evidence="1">The sequence shown here is derived from an EMBL/GenBank/DDBJ whole genome shotgun (WGS) entry which is preliminary data.</text>
</comment>
<evidence type="ECO:0000313" key="1">
    <source>
        <dbReference type="EMBL" id="GMT01390.1"/>
    </source>
</evidence>
<name>A0AAV5U4R3_9BILA</name>
<protein>
    <recommendedName>
        <fullName evidence="3">HEAT domain-containing protein</fullName>
    </recommendedName>
</protein>
<keyword evidence="2" id="KW-1185">Reference proteome</keyword>
<accession>A0AAV5U4R3</accession>
<dbReference type="Gene3D" id="1.25.10.10">
    <property type="entry name" value="Leucine-rich Repeat Variant"/>
    <property type="match status" value="1"/>
</dbReference>
<dbReference type="AlphaFoldDB" id="A0AAV5U4R3"/>
<evidence type="ECO:0000313" key="2">
    <source>
        <dbReference type="Proteomes" id="UP001432027"/>
    </source>
</evidence>
<dbReference type="Proteomes" id="UP001432027">
    <property type="component" value="Unassembled WGS sequence"/>
</dbReference>
<dbReference type="SUPFAM" id="SSF48371">
    <property type="entry name" value="ARM repeat"/>
    <property type="match status" value="1"/>
</dbReference>
<evidence type="ECO:0008006" key="3">
    <source>
        <dbReference type="Google" id="ProtNLM"/>
    </source>
</evidence>
<reference evidence="1" key="1">
    <citation type="submission" date="2023-10" db="EMBL/GenBank/DDBJ databases">
        <title>Genome assembly of Pristionchus species.</title>
        <authorList>
            <person name="Yoshida K."/>
            <person name="Sommer R.J."/>
        </authorList>
    </citation>
    <scope>NUCLEOTIDE SEQUENCE</scope>
    <source>
        <strain evidence="1">RS0144</strain>
    </source>
</reference>
<proteinExistence type="predicted"/>
<organism evidence="1 2">
    <name type="scientific">Pristionchus entomophagus</name>
    <dbReference type="NCBI Taxonomy" id="358040"/>
    <lineage>
        <taxon>Eukaryota</taxon>
        <taxon>Metazoa</taxon>
        <taxon>Ecdysozoa</taxon>
        <taxon>Nematoda</taxon>
        <taxon>Chromadorea</taxon>
        <taxon>Rhabditida</taxon>
        <taxon>Rhabditina</taxon>
        <taxon>Diplogasteromorpha</taxon>
        <taxon>Diplogasteroidea</taxon>
        <taxon>Neodiplogasteridae</taxon>
        <taxon>Pristionchus</taxon>
    </lineage>
</organism>
<sequence>MVEPLMNKMIDNEGWSMDESCLLLDCFTSLCHRYSVMDAHPHLAPDVIAFFIGFVAKGNRHCNCTGLSKKEHMRQALDHILLAAKYPIPAHLISEILSVILLEMTTGMEEMPVWLAEKGARMAEMEYSYSLMVDYLTQVISALGREMATPYLIVITKELLNGDWREQSAALAGLSVYRKCGGSVDAIDYLMREAMRFISHDHPRVRYYACILLTSLIANFDLQENHLEGAMEALLPNLEEDQPRVAVMAINTLRDLVKECPERIVTKNYDNMMTAHEDQSH</sequence>
<dbReference type="InterPro" id="IPR011989">
    <property type="entry name" value="ARM-like"/>
</dbReference>
<gene>
    <name evidence="1" type="ORF">PENTCL1PPCAC_23564</name>
</gene>